<dbReference type="Gene3D" id="1.20.58.1420">
    <property type="entry name" value="Dsl1p vesicle tethering complex, Tip20p subunit, domain B"/>
    <property type="match status" value="1"/>
</dbReference>
<comment type="caution">
    <text evidence="1">The sequence shown here is derived from an EMBL/GenBank/DDBJ whole genome shotgun (WGS) entry which is preliminary data.</text>
</comment>
<name>A0A3M7QSE8_BRAPC</name>
<evidence type="ECO:0000313" key="2">
    <source>
        <dbReference type="Proteomes" id="UP000276133"/>
    </source>
</evidence>
<dbReference type="OrthoDB" id="2189254at2759"/>
<accession>A0A3M7QSE8</accession>
<dbReference type="GO" id="GO:0006888">
    <property type="term" value="P:endoplasmic reticulum to Golgi vesicle-mediated transport"/>
    <property type="evidence" value="ECO:0007669"/>
    <property type="project" value="InterPro"/>
</dbReference>
<keyword evidence="2" id="KW-1185">Reference proteome</keyword>
<dbReference type="PANTHER" id="PTHR13520:SF0">
    <property type="entry name" value="RAD50-INTERACTING PROTEIN 1"/>
    <property type="match status" value="1"/>
</dbReference>
<dbReference type="PROSITE" id="PS51386">
    <property type="entry name" value="RINT1_TIP20"/>
    <property type="match status" value="1"/>
</dbReference>
<evidence type="ECO:0000313" key="1">
    <source>
        <dbReference type="EMBL" id="RNA14139.1"/>
    </source>
</evidence>
<dbReference type="STRING" id="10195.A0A3M7QSE8"/>
<dbReference type="GO" id="GO:0006890">
    <property type="term" value="P:retrograde vesicle-mediated transport, Golgi to endoplasmic reticulum"/>
    <property type="evidence" value="ECO:0007669"/>
    <property type="project" value="InterPro"/>
</dbReference>
<dbReference type="EMBL" id="REGN01005252">
    <property type="protein sequence ID" value="RNA14139.1"/>
    <property type="molecule type" value="Genomic_DNA"/>
</dbReference>
<dbReference type="PANTHER" id="PTHR13520">
    <property type="entry name" value="RAD50-INTERACTING PROTEIN 1 RINT-1"/>
    <property type="match status" value="1"/>
</dbReference>
<dbReference type="GO" id="GO:0070939">
    <property type="term" value="C:Dsl1/NZR complex"/>
    <property type="evidence" value="ECO:0007669"/>
    <property type="project" value="InterPro"/>
</dbReference>
<dbReference type="AlphaFoldDB" id="A0A3M7QSE8"/>
<dbReference type="InterPro" id="IPR042042">
    <property type="entry name" value="Tip20p_domB"/>
</dbReference>
<dbReference type="Pfam" id="PF04437">
    <property type="entry name" value="RINT1_TIP1"/>
    <property type="match status" value="1"/>
</dbReference>
<dbReference type="GO" id="GO:0060628">
    <property type="term" value="P:regulation of ER to Golgi vesicle-mediated transport"/>
    <property type="evidence" value="ECO:0007669"/>
    <property type="project" value="TreeGrafter"/>
</dbReference>
<organism evidence="1 2">
    <name type="scientific">Brachionus plicatilis</name>
    <name type="common">Marine rotifer</name>
    <name type="synonym">Brachionus muelleri</name>
    <dbReference type="NCBI Taxonomy" id="10195"/>
    <lineage>
        <taxon>Eukaryota</taxon>
        <taxon>Metazoa</taxon>
        <taxon>Spiralia</taxon>
        <taxon>Gnathifera</taxon>
        <taxon>Rotifera</taxon>
        <taxon>Eurotatoria</taxon>
        <taxon>Monogononta</taxon>
        <taxon>Pseudotrocha</taxon>
        <taxon>Ploima</taxon>
        <taxon>Brachionidae</taxon>
        <taxon>Brachionus</taxon>
    </lineage>
</organism>
<dbReference type="Proteomes" id="UP000276133">
    <property type="component" value="Unassembled WGS sequence"/>
</dbReference>
<sequence length="378" mass="44672">MSLMQLETISADTVDKINGLINVDQNLLFDHDKFREISFKLNKKINALKDNIAVSLPSQFSTLDQNEFLLFCSRIRSLSKKLELIKKKEQKIRHSTNNFKLAIESNKDDYSTNGLLKQFILKSLSLSRERDYFSTLITLENNKLEIEKKLQKYNLICEKKRLVENSRKKQSGNTDQEINLHIEQAEVLKDLLLSYQELKAVSKSLIETRCTNLRTYMIDLLAFIQKQLREILTDELEASLQKLNYPHVTLEVNRAENLENLRKKIHDHIYYLLVIDVPFLEEEQDGVCSQNSVIETLIKPFEKRFKFHFFTSRKTNDINKPEWYLSQILQWIKEQQDFFSRLIQPIFDKIEYWNKKSALLHQNACGARLAVVWLCRNF</sequence>
<protein>
    <submittedName>
        <fullName evidence="1">RAD50-interacting 1</fullName>
    </submittedName>
</protein>
<reference evidence="1 2" key="1">
    <citation type="journal article" date="2018" name="Sci. Rep.">
        <title>Genomic signatures of local adaptation to the degree of environmental predictability in rotifers.</title>
        <authorList>
            <person name="Franch-Gras L."/>
            <person name="Hahn C."/>
            <person name="Garcia-Roger E.M."/>
            <person name="Carmona M.J."/>
            <person name="Serra M."/>
            <person name="Gomez A."/>
        </authorList>
    </citation>
    <scope>NUCLEOTIDE SEQUENCE [LARGE SCALE GENOMIC DNA]</scope>
    <source>
        <strain evidence="1">HYR1</strain>
    </source>
</reference>
<gene>
    <name evidence="1" type="ORF">BpHYR1_010086</name>
</gene>
<proteinExistence type="predicted"/>
<dbReference type="InterPro" id="IPR007528">
    <property type="entry name" value="RINT1_Tip20"/>
</dbReference>